<protein>
    <submittedName>
        <fullName evidence="4">Saccharopine dehydrogenase</fullName>
    </submittedName>
</protein>
<dbReference type="Pfam" id="PF03435">
    <property type="entry name" value="Sacchrp_dh_NADP"/>
    <property type="match status" value="1"/>
</dbReference>
<dbReference type="GO" id="GO:0005737">
    <property type="term" value="C:cytoplasm"/>
    <property type="evidence" value="ECO:0007669"/>
    <property type="project" value="TreeGrafter"/>
</dbReference>
<organism evidence="4 5">
    <name type="scientific">Fluviicola chungangensis</name>
    <dbReference type="NCBI Taxonomy" id="2597671"/>
    <lineage>
        <taxon>Bacteria</taxon>
        <taxon>Pseudomonadati</taxon>
        <taxon>Bacteroidota</taxon>
        <taxon>Flavobacteriia</taxon>
        <taxon>Flavobacteriales</taxon>
        <taxon>Crocinitomicaceae</taxon>
        <taxon>Fluviicola</taxon>
    </lineage>
</organism>
<evidence type="ECO:0000259" key="2">
    <source>
        <dbReference type="Pfam" id="PF03435"/>
    </source>
</evidence>
<sequence length="445" mass="50546">MKRILLLGAGLSASTLIKYLLDHADYGNWQLRVVDQSLDLVKHKLDGHPRGVALSFNALDQKERWSELEQADLVISMLPARFHVEIAKDCLELKKHLITPSYVSAEMNALHEDARKAGLIFMNEIGVDPGLDHMSAMRIIDSIKNQGGEISGFKSYCGGLVAPESDTNPWNYKFTWNPRNVVLAAQGGMAGYIDRHQYKYIPYTQVFTRLDKISVEGYGDFEGYANRDSLSYRHIYGLEDIPTMYRGTLRKPGFCKSWNIFVQLGLTDDHLVLQDSENLTPRTFVNAFLPYDETMPVEEKWMNACRPLGITDISKFEWLGLFDNSAKLGLKHATAAQILEKILLDKWILEPHDKDMLVMVHQFTYMLNGEKRFIESSMVNLGDDQEHTAMSKTVGYPVGICAKLILNNRISERGVLLPTKPEIYNPILDELEDLGIVFQELEKVV</sequence>
<comment type="caution">
    <text evidence="4">The sequence shown here is derived from an EMBL/GenBank/DDBJ whole genome shotgun (WGS) entry which is preliminary data.</text>
</comment>
<dbReference type="InterPro" id="IPR051168">
    <property type="entry name" value="AASS"/>
</dbReference>
<dbReference type="GO" id="GO:0019878">
    <property type="term" value="P:lysine biosynthetic process via aminoadipic acid"/>
    <property type="evidence" value="ECO:0007669"/>
    <property type="project" value="TreeGrafter"/>
</dbReference>
<reference evidence="4 5" key="1">
    <citation type="submission" date="2019-07" db="EMBL/GenBank/DDBJ databases">
        <authorList>
            <person name="Huq M.A."/>
        </authorList>
    </citation>
    <scope>NUCLEOTIDE SEQUENCE [LARGE SCALE GENOMIC DNA]</scope>
    <source>
        <strain evidence="4 5">MAH-3</strain>
    </source>
</reference>
<dbReference type="SUPFAM" id="SSF51735">
    <property type="entry name" value="NAD(P)-binding Rossmann-fold domains"/>
    <property type="match status" value="1"/>
</dbReference>
<dbReference type="Proteomes" id="UP000316008">
    <property type="component" value="Unassembled WGS sequence"/>
</dbReference>
<dbReference type="Gene3D" id="1.10.1870.10">
    <property type="entry name" value="Domain 3, Saccharopine reductase"/>
    <property type="match status" value="1"/>
</dbReference>
<keyword evidence="1" id="KW-0560">Oxidoreductase</keyword>
<dbReference type="PANTHER" id="PTHR11133">
    <property type="entry name" value="SACCHAROPINE DEHYDROGENASE"/>
    <property type="match status" value="1"/>
</dbReference>
<dbReference type="InterPro" id="IPR032095">
    <property type="entry name" value="Sacchrp_dh-like_C"/>
</dbReference>
<feature type="domain" description="Saccharopine dehydrogenase NADP binding" evidence="2">
    <location>
        <begin position="4"/>
        <end position="122"/>
    </location>
</feature>
<keyword evidence="5" id="KW-1185">Reference proteome</keyword>
<evidence type="ECO:0000313" key="5">
    <source>
        <dbReference type="Proteomes" id="UP000316008"/>
    </source>
</evidence>
<dbReference type="InterPro" id="IPR036291">
    <property type="entry name" value="NAD(P)-bd_dom_sf"/>
</dbReference>
<dbReference type="RefSeq" id="WP_144332142.1">
    <property type="nucleotide sequence ID" value="NZ_VLPL01000002.1"/>
</dbReference>
<evidence type="ECO:0000259" key="3">
    <source>
        <dbReference type="Pfam" id="PF16653"/>
    </source>
</evidence>
<dbReference type="GO" id="GO:0004753">
    <property type="term" value="F:saccharopine dehydrogenase activity"/>
    <property type="evidence" value="ECO:0007669"/>
    <property type="project" value="TreeGrafter"/>
</dbReference>
<dbReference type="Gene3D" id="3.30.360.10">
    <property type="entry name" value="Dihydrodipicolinate Reductase, domain 2"/>
    <property type="match status" value="1"/>
</dbReference>
<dbReference type="AlphaFoldDB" id="A0A556N3E1"/>
<evidence type="ECO:0000256" key="1">
    <source>
        <dbReference type="ARBA" id="ARBA00023002"/>
    </source>
</evidence>
<dbReference type="SUPFAM" id="SSF55347">
    <property type="entry name" value="Glyceraldehyde-3-phosphate dehydrogenase-like, C-terminal domain"/>
    <property type="match status" value="1"/>
</dbReference>
<dbReference type="InterPro" id="IPR005097">
    <property type="entry name" value="Sacchrp_dh_NADP-bd"/>
</dbReference>
<evidence type="ECO:0000313" key="4">
    <source>
        <dbReference type="EMBL" id="TSJ46605.1"/>
    </source>
</evidence>
<dbReference type="Pfam" id="PF16653">
    <property type="entry name" value="Sacchrp_dh_C"/>
    <property type="match status" value="1"/>
</dbReference>
<feature type="domain" description="Saccharopine dehydrogenase-like C-terminal" evidence="3">
    <location>
        <begin position="126"/>
        <end position="436"/>
    </location>
</feature>
<gene>
    <name evidence="4" type="ORF">FO442_05450</name>
</gene>
<dbReference type="OrthoDB" id="973788at2"/>
<dbReference type="EMBL" id="VLPL01000002">
    <property type="protein sequence ID" value="TSJ46605.1"/>
    <property type="molecule type" value="Genomic_DNA"/>
</dbReference>
<accession>A0A556N3E1</accession>
<dbReference type="PANTHER" id="PTHR11133:SF22">
    <property type="entry name" value="ALPHA-AMINOADIPIC SEMIALDEHYDE SYNTHASE, MITOCHONDRIAL"/>
    <property type="match status" value="1"/>
</dbReference>
<name>A0A556N3E1_9FLAO</name>
<dbReference type="Gene3D" id="3.40.50.720">
    <property type="entry name" value="NAD(P)-binding Rossmann-like Domain"/>
    <property type="match status" value="1"/>
</dbReference>
<proteinExistence type="predicted"/>